<dbReference type="PANTHER" id="PTHR43788">
    <property type="entry name" value="DNA2/NAM7 HELICASE FAMILY MEMBER"/>
    <property type="match status" value="1"/>
</dbReference>
<keyword evidence="1" id="KW-0547">Nucleotide-binding</keyword>
<dbReference type="GO" id="GO:0043139">
    <property type="term" value="F:5'-3' DNA helicase activity"/>
    <property type="evidence" value="ECO:0007669"/>
    <property type="project" value="TreeGrafter"/>
</dbReference>
<proteinExistence type="predicted"/>
<dbReference type="InterPro" id="IPR027417">
    <property type="entry name" value="P-loop_NTPase"/>
</dbReference>
<name>A0A511N8K9_DEIC1</name>
<dbReference type="Proteomes" id="UP000321306">
    <property type="component" value="Unassembled WGS sequence"/>
</dbReference>
<evidence type="ECO:0000256" key="4">
    <source>
        <dbReference type="ARBA" id="ARBA00022840"/>
    </source>
</evidence>
<dbReference type="OrthoDB" id="9757917at2"/>
<dbReference type="Pfam" id="PF13087">
    <property type="entry name" value="AAA_12"/>
    <property type="match status" value="1"/>
</dbReference>
<reference evidence="6 7" key="1">
    <citation type="submission" date="2019-07" db="EMBL/GenBank/DDBJ databases">
        <title>Whole genome shotgun sequence of Deinococcus cellulosilyticus NBRC 106333.</title>
        <authorList>
            <person name="Hosoyama A."/>
            <person name="Uohara A."/>
            <person name="Ohji S."/>
            <person name="Ichikawa N."/>
        </authorList>
    </citation>
    <scope>NUCLEOTIDE SEQUENCE [LARGE SCALE GENOMIC DNA]</scope>
    <source>
        <strain evidence="6 7">NBRC 106333</strain>
    </source>
</reference>
<dbReference type="InterPro" id="IPR041679">
    <property type="entry name" value="DNA2/NAM7-like_C"/>
</dbReference>
<accession>A0A511N8K9</accession>
<keyword evidence="3" id="KW-0347">Helicase</keyword>
<evidence type="ECO:0000256" key="3">
    <source>
        <dbReference type="ARBA" id="ARBA00022806"/>
    </source>
</evidence>
<dbReference type="GO" id="GO:0016787">
    <property type="term" value="F:hydrolase activity"/>
    <property type="evidence" value="ECO:0007669"/>
    <property type="project" value="UniProtKB-KW"/>
</dbReference>
<gene>
    <name evidence="6" type="ORF">DC3_48100</name>
</gene>
<dbReference type="InterPro" id="IPR050534">
    <property type="entry name" value="Coronavir_polyprotein_1ab"/>
</dbReference>
<feature type="domain" description="DNA2/NAM7 helicase-like C-terminal" evidence="5">
    <location>
        <begin position="393"/>
        <end position="579"/>
    </location>
</feature>
<dbReference type="CDD" id="cd18808">
    <property type="entry name" value="SF1_C_Upf1"/>
    <property type="match status" value="1"/>
</dbReference>
<evidence type="ECO:0000313" key="7">
    <source>
        <dbReference type="Proteomes" id="UP000321306"/>
    </source>
</evidence>
<dbReference type="InterPro" id="IPR047187">
    <property type="entry name" value="SF1_C_Upf1"/>
</dbReference>
<dbReference type="AlphaFoldDB" id="A0A511N8K9"/>
<keyword evidence="4" id="KW-0067">ATP-binding</keyword>
<evidence type="ECO:0000256" key="1">
    <source>
        <dbReference type="ARBA" id="ARBA00022741"/>
    </source>
</evidence>
<dbReference type="GO" id="GO:0005524">
    <property type="term" value="F:ATP binding"/>
    <property type="evidence" value="ECO:0007669"/>
    <property type="project" value="UniProtKB-KW"/>
</dbReference>
<dbReference type="PANTHER" id="PTHR43788:SF8">
    <property type="entry name" value="DNA-BINDING PROTEIN SMUBP-2"/>
    <property type="match status" value="1"/>
</dbReference>
<protein>
    <recommendedName>
        <fullName evidence="5">DNA2/NAM7 helicase-like C-terminal domain-containing protein</fullName>
    </recommendedName>
</protein>
<dbReference type="Gene3D" id="3.40.50.300">
    <property type="entry name" value="P-loop containing nucleotide triphosphate hydrolases"/>
    <property type="match status" value="2"/>
</dbReference>
<organism evidence="6 7">
    <name type="scientific">Deinococcus cellulosilyticus (strain DSM 18568 / NBRC 106333 / KACC 11606 / 5516J-15)</name>
    <dbReference type="NCBI Taxonomy" id="1223518"/>
    <lineage>
        <taxon>Bacteria</taxon>
        <taxon>Thermotogati</taxon>
        <taxon>Deinococcota</taxon>
        <taxon>Deinococci</taxon>
        <taxon>Deinococcales</taxon>
        <taxon>Deinococcaceae</taxon>
        <taxon>Deinococcus</taxon>
    </lineage>
</organism>
<evidence type="ECO:0000256" key="2">
    <source>
        <dbReference type="ARBA" id="ARBA00022801"/>
    </source>
</evidence>
<evidence type="ECO:0000313" key="6">
    <source>
        <dbReference type="EMBL" id="GEM49175.1"/>
    </source>
</evidence>
<keyword evidence="2" id="KW-0378">Hydrolase</keyword>
<dbReference type="EMBL" id="BJXB01000029">
    <property type="protein sequence ID" value="GEM49175.1"/>
    <property type="molecule type" value="Genomic_DNA"/>
</dbReference>
<dbReference type="Pfam" id="PF13245">
    <property type="entry name" value="AAA_19"/>
    <property type="match status" value="1"/>
</dbReference>
<comment type="caution">
    <text evidence="6">The sequence shown here is derived from an EMBL/GenBank/DDBJ whole genome shotgun (WGS) entry which is preliminary data.</text>
</comment>
<dbReference type="SUPFAM" id="SSF52540">
    <property type="entry name" value="P-loop containing nucleoside triphosphate hydrolases"/>
    <property type="match status" value="1"/>
</dbReference>
<keyword evidence="7" id="KW-1185">Reference proteome</keyword>
<sequence>MPQPIPDWQDIRKALKQEMEDVPSHFDFKVRSKYRDGSIWSVEVDTELTRRGVALDESLEGATAWWTLNQDRPGKQKSGQADVLAVDSENHTLHLRFCTQQPPEAGETLRIYPAKYLQQLAAYWDSEVHARQSLKWLEDFRNQQPDRNASLRPEHYPLLRSGQKVAFEAVQWKGSFLWGPPGTGKTHTLGRFLAELLLQTQKKVLLLSSTNTAVDIALTELDRALQSIQDSVPQAEKIRRKCFRMGSRFVASMYQERKHLIPAANKNLIDQLIELEKRRPDPSEPRAYADWKDKTDALRKALKEDTRALVSNSRLVAMTTTRAIFTRDELPTGHFDHVVFDEASQVSCTHALSLVSLGKQVLFAGDPQQLAPVCVSKQDLARRWMGTSMFCFSDMNDRHVFFLSEQSRMARPICQVISRTFYQGKLEVARVLPEGWELQRRPYLTPMTPRKEHFGFVPVRGEAHWVKGMGGLVRETSALTAVDLAEALLLAGCPMDELVILTPFRAQRLKIRMLLRQRRLEKVMVSTVHRAQGSERHSVIFDVVDGSSGFLQPDKNPDAERLVNVALSRAKGAAYVLASGTDLLNPVIQQLKTAVELLQPSELEYVPRPRVRQRTA</sequence>
<evidence type="ECO:0000259" key="5">
    <source>
        <dbReference type="Pfam" id="PF13087"/>
    </source>
</evidence>
<dbReference type="RefSeq" id="WP_146889226.1">
    <property type="nucleotide sequence ID" value="NZ_BJXB01000029.1"/>
</dbReference>